<sequence>MTISSLQERLGDPAIGNNPILRLIAGIIFMHEQDYNEALKRTNEGGTMDLYTTLGAQSMK</sequence>
<dbReference type="GO" id="GO:0006890">
    <property type="term" value="P:retrograde vesicle-mediated transport, Golgi to endoplasmic reticulum"/>
    <property type="evidence" value="ECO:0007669"/>
    <property type="project" value="InterPro"/>
</dbReference>
<dbReference type="GO" id="GO:0006891">
    <property type="term" value="P:intra-Golgi vesicle-mediated transport"/>
    <property type="evidence" value="ECO:0007669"/>
    <property type="project" value="TreeGrafter"/>
</dbReference>
<dbReference type="GO" id="GO:0006888">
    <property type="term" value="P:endoplasmic reticulum to Golgi vesicle-mediated transport"/>
    <property type="evidence" value="ECO:0007669"/>
    <property type="project" value="TreeGrafter"/>
</dbReference>
<dbReference type="GO" id="GO:0005198">
    <property type="term" value="F:structural molecule activity"/>
    <property type="evidence" value="ECO:0007669"/>
    <property type="project" value="InterPro"/>
</dbReference>
<protein>
    <submittedName>
        <fullName evidence="12">Coatomer subunit epsilon-1-like</fullName>
    </submittedName>
</protein>
<evidence type="ECO:0000256" key="8">
    <source>
        <dbReference type="ARBA" id="ARBA00023034"/>
    </source>
</evidence>
<dbReference type="GO" id="GO:0015031">
    <property type="term" value="P:protein transport"/>
    <property type="evidence" value="ECO:0007669"/>
    <property type="project" value="UniProtKB-KW"/>
</dbReference>
<dbReference type="Pfam" id="PF04733">
    <property type="entry name" value="Coatomer_E"/>
    <property type="match status" value="1"/>
</dbReference>
<evidence type="ECO:0000256" key="9">
    <source>
        <dbReference type="ARBA" id="ARBA00023136"/>
    </source>
</evidence>
<dbReference type="InterPro" id="IPR011990">
    <property type="entry name" value="TPR-like_helical_dom_sf"/>
</dbReference>
<evidence type="ECO:0000256" key="4">
    <source>
        <dbReference type="ARBA" id="ARBA00022448"/>
    </source>
</evidence>
<keyword evidence="6" id="KW-0931">ER-Golgi transport</keyword>
<evidence type="ECO:0000313" key="13">
    <source>
        <dbReference type="Proteomes" id="UP000594638"/>
    </source>
</evidence>
<keyword evidence="8" id="KW-0333">Golgi apparatus</keyword>
<evidence type="ECO:0000256" key="7">
    <source>
        <dbReference type="ARBA" id="ARBA00022927"/>
    </source>
</evidence>
<evidence type="ECO:0000256" key="2">
    <source>
        <dbReference type="ARBA" id="ARBA00004347"/>
    </source>
</evidence>
<dbReference type="PANTHER" id="PTHR10805:SF0">
    <property type="entry name" value="COATOMER SUBUNIT EPSILON"/>
    <property type="match status" value="1"/>
</dbReference>
<name>A0A8S0R9J3_OLEEU</name>
<comment type="function">
    <text evidence="11">The coatomer is a cytosolic protein complex that binds to dilysine motifs and reversibly associates with Golgi non-clathrin-coated vesicles, which further mediate biosynthetic protein transport from the ER, via the Golgi up to the trans Golgi network. The coatomer complex is required for budding from Golgi membranes, and is essential for the retrograde Golgi-to-ER transport of dilysine-tagged proteins.</text>
</comment>
<keyword evidence="10" id="KW-0968">Cytoplasmic vesicle</keyword>
<keyword evidence="5" id="KW-0963">Cytoplasm</keyword>
<evidence type="ECO:0000256" key="10">
    <source>
        <dbReference type="ARBA" id="ARBA00023329"/>
    </source>
</evidence>
<evidence type="ECO:0000256" key="5">
    <source>
        <dbReference type="ARBA" id="ARBA00022490"/>
    </source>
</evidence>
<evidence type="ECO:0000256" key="1">
    <source>
        <dbReference type="ARBA" id="ARBA00004255"/>
    </source>
</evidence>
<reference evidence="12 13" key="1">
    <citation type="submission" date="2019-12" db="EMBL/GenBank/DDBJ databases">
        <authorList>
            <person name="Alioto T."/>
            <person name="Alioto T."/>
            <person name="Gomez Garrido J."/>
        </authorList>
    </citation>
    <scope>NUCLEOTIDE SEQUENCE [LARGE SCALE GENOMIC DNA]</scope>
</reference>
<dbReference type="Proteomes" id="UP000594638">
    <property type="component" value="Unassembled WGS sequence"/>
</dbReference>
<organism evidence="12 13">
    <name type="scientific">Olea europaea subsp. europaea</name>
    <dbReference type="NCBI Taxonomy" id="158383"/>
    <lineage>
        <taxon>Eukaryota</taxon>
        <taxon>Viridiplantae</taxon>
        <taxon>Streptophyta</taxon>
        <taxon>Embryophyta</taxon>
        <taxon>Tracheophyta</taxon>
        <taxon>Spermatophyta</taxon>
        <taxon>Magnoliopsida</taxon>
        <taxon>eudicotyledons</taxon>
        <taxon>Gunneridae</taxon>
        <taxon>Pentapetalae</taxon>
        <taxon>asterids</taxon>
        <taxon>lamiids</taxon>
        <taxon>Lamiales</taxon>
        <taxon>Oleaceae</taxon>
        <taxon>Oleeae</taxon>
        <taxon>Olea</taxon>
    </lineage>
</organism>
<keyword evidence="9" id="KW-0472">Membrane</keyword>
<keyword evidence="4" id="KW-0813">Transport</keyword>
<feature type="non-terminal residue" evidence="12">
    <location>
        <position position="1"/>
    </location>
</feature>
<dbReference type="AlphaFoldDB" id="A0A8S0R9J3"/>
<keyword evidence="13" id="KW-1185">Reference proteome</keyword>
<dbReference type="Gramene" id="OE9A035541T1">
    <property type="protein sequence ID" value="OE9A035541C1"/>
    <property type="gene ID" value="OE9A035541"/>
</dbReference>
<dbReference type="GO" id="GO:0000139">
    <property type="term" value="C:Golgi membrane"/>
    <property type="evidence" value="ECO:0007669"/>
    <property type="project" value="UniProtKB-SubCell"/>
</dbReference>
<proteinExistence type="inferred from homology"/>
<gene>
    <name evidence="12" type="ORF">OLEA9_A035541</name>
</gene>
<accession>A0A8S0R9J3</accession>
<dbReference type="EMBL" id="CACTIH010002327">
    <property type="protein sequence ID" value="CAA2975931.1"/>
    <property type="molecule type" value="Genomic_DNA"/>
</dbReference>
<dbReference type="Gene3D" id="1.25.40.10">
    <property type="entry name" value="Tetratricopeptide repeat domain"/>
    <property type="match status" value="1"/>
</dbReference>
<keyword evidence="7" id="KW-0653">Protein transport</keyword>
<dbReference type="GO" id="GO:0030126">
    <property type="term" value="C:COPI vesicle coat"/>
    <property type="evidence" value="ECO:0007669"/>
    <property type="project" value="TreeGrafter"/>
</dbReference>
<comment type="caution">
    <text evidence="12">The sequence shown here is derived from an EMBL/GenBank/DDBJ whole genome shotgun (WGS) entry which is preliminary data.</text>
</comment>
<comment type="similarity">
    <text evidence="3">Belongs to the COPE family.</text>
</comment>
<evidence type="ECO:0000256" key="11">
    <source>
        <dbReference type="ARBA" id="ARBA00025582"/>
    </source>
</evidence>
<dbReference type="PANTHER" id="PTHR10805">
    <property type="entry name" value="COATOMER SUBUNIT EPSILON"/>
    <property type="match status" value="1"/>
</dbReference>
<evidence type="ECO:0000313" key="12">
    <source>
        <dbReference type="EMBL" id="CAA2975931.1"/>
    </source>
</evidence>
<comment type="subcellular location">
    <subcellularLocation>
        <location evidence="2">Cytoplasmic vesicle</location>
        <location evidence="2">COPI-coated vesicle membrane</location>
        <topology evidence="2">Peripheral membrane protein</topology>
        <orientation evidence="2">Cytoplasmic side</orientation>
    </subcellularLocation>
    <subcellularLocation>
        <location evidence="1">Golgi apparatus membrane</location>
        <topology evidence="1">Peripheral membrane protein</topology>
        <orientation evidence="1">Cytoplasmic side</orientation>
    </subcellularLocation>
</comment>
<evidence type="ECO:0000256" key="3">
    <source>
        <dbReference type="ARBA" id="ARBA00008827"/>
    </source>
</evidence>
<dbReference type="OrthoDB" id="310217at2759"/>
<evidence type="ECO:0000256" key="6">
    <source>
        <dbReference type="ARBA" id="ARBA00022892"/>
    </source>
</evidence>
<dbReference type="InterPro" id="IPR006822">
    <property type="entry name" value="Coatomer_esu"/>
</dbReference>